<keyword evidence="10" id="KW-1185">Reference proteome</keyword>
<comment type="caution">
    <text evidence="9">The sequence shown here is derived from an EMBL/GenBank/DDBJ whole genome shotgun (WGS) entry which is preliminary data.</text>
</comment>
<dbReference type="SUPFAM" id="SSF54001">
    <property type="entry name" value="Cysteine proteinases"/>
    <property type="match status" value="1"/>
</dbReference>
<evidence type="ECO:0000256" key="6">
    <source>
        <dbReference type="ARBA" id="ARBA00022807"/>
    </source>
</evidence>
<dbReference type="PANTHER" id="PTHR12931:SF15">
    <property type="entry name" value="UBIQUITIN THIOESTERASE OTUBAIN-LIKE"/>
    <property type="match status" value="1"/>
</dbReference>
<dbReference type="InterPro" id="IPR042467">
    <property type="entry name" value="Peptidase_C65_otubain_sub2"/>
</dbReference>
<dbReference type="Gene3D" id="1.20.1300.20">
    <property type="entry name" value="Peptidase C65 Otubain, subdomain 2"/>
    <property type="match status" value="1"/>
</dbReference>
<keyword evidence="5" id="KW-0378">Hydrolase</keyword>
<dbReference type="InterPro" id="IPR003323">
    <property type="entry name" value="OTU_dom"/>
</dbReference>
<dbReference type="Pfam" id="PF10275">
    <property type="entry name" value="Peptidase_C65"/>
    <property type="match status" value="1"/>
</dbReference>
<dbReference type="InterPro" id="IPR038765">
    <property type="entry name" value="Papain-like_cys_pep_sf"/>
</dbReference>
<evidence type="ECO:0000256" key="5">
    <source>
        <dbReference type="ARBA" id="ARBA00022801"/>
    </source>
</evidence>
<feature type="region of interest" description="Disordered" evidence="7">
    <location>
        <begin position="1"/>
        <end position="22"/>
    </location>
</feature>
<reference evidence="10" key="1">
    <citation type="submission" date="2024-06" db="EMBL/GenBank/DDBJ databases">
        <title>Multi-omics analyses provide insights into the biosynthesis of the anticancer antibiotic pleurotin in Hohenbuehelia grisea.</title>
        <authorList>
            <person name="Weaver J.A."/>
            <person name="Alberti F."/>
        </authorList>
    </citation>
    <scope>NUCLEOTIDE SEQUENCE [LARGE SCALE GENOMIC DNA]</scope>
    <source>
        <strain evidence="10">T-177</strain>
    </source>
</reference>
<feature type="domain" description="OTU" evidence="8">
    <location>
        <begin position="90"/>
        <end position="300"/>
    </location>
</feature>
<dbReference type="PANTHER" id="PTHR12931">
    <property type="entry name" value="UBIQUITIN THIOLESTERASE PROTEIN OTUB"/>
    <property type="match status" value="1"/>
</dbReference>
<evidence type="ECO:0000256" key="2">
    <source>
        <dbReference type="ARBA" id="ARBA00012759"/>
    </source>
</evidence>
<proteinExistence type="predicted"/>
<evidence type="ECO:0000313" key="10">
    <source>
        <dbReference type="Proteomes" id="UP001556367"/>
    </source>
</evidence>
<evidence type="ECO:0000256" key="7">
    <source>
        <dbReference type="SAM" id="MobiDB-lite"/>
    </source>
</evidence>
<evidence type="ECO:0000259" key="8">
    <source>
        <dbReference type="PROSITE" id="PS50802"/>
    </source>
</evidence>
<protein>
    <recommendedName>
        <fullName evidence="2">ubiquitinyl hydrolase 1</fullName>
        <ecNumber evidence="2">3.4.19.12</ecNumber>
    </recommendedName>
</protein>
<dbReference type="EC" id="3.4.19.12" evidence="2"/>
<evidence type="ECO:0000256" key="3">
    <source>
        <dbReference type="ARBA" id="ARBA00022670"/>
    </source>
</evidence>
<dbReference type="InterPro" id="IPR042468">
    <property type="entry name" value="Peptidase_C65_otubain_sub1"/>
</dbReference>
<dbReference type="CDD" id="cd22749">
    <property type="entry name" value="Otubain_C65"/>
    <property type="match status" value="1"/>
</dbReference>
<accession>A0ABR3JB83</accession>
<organism evidence="9 10">
    <name type="scientific">Hohenbuehelia grisea</name>
    <dbReference type="NCBI Taxonomy" id="104357"/>
    <lineage>
        <taxon>Eukaryota</taxon>
        <taxon>Fungi</taxon>
        <taxon>Dikarya</taxon>
        <taxon>Basidiomycota</taxon>
        <taxon>Agaricomycotina</taxon>
        <taxon>Agaricomycetes</taxon>
        <taxon>Agaricomycetidae</taxon>
        <taxon>Agaricales</taxon>
        <taxon>Pleurotineae</taxon>
        <taxon>Pleurotaceae</taxon>
        <taxon>Hohenbuehelia</taxon>
    </lineage>
</organism>
<comment type="catalytic activity">
    <reaction evidence="1">
        <text>Thiol-dependent hydrolysis of ester, thioester, amide, peptide and isopeptide bonds formed by the C-terminal Gly of ubiquitin (a 76-residue protein attached to proteins as an intracellular targeting signal).</text>
        <dbReference type="EC" id="3.4.19.12"/>
    </reaction>
</comment>
<dbReference type="InterPro" id="IPR019400">
    <property type="entry name" value="Peptidase_C65_otubain"/>
</dbReference>
<evidence type="ECO:0000256" key="1">
    <source>
        <dbReference type="ARBA" id="ARBA00000707"/>
    </source>
</evidence>
<keyword evidence="3" id="KW-0645">Protease</keyword>
<keyword evidence="6" id="KW-0788">Thiol protease</keyword>
<sequence>MQLTEETPATAVGNEPQATPAAATVTPDTDLASLSQAQLYDLNQELLNDSVPSRPLIDEVSPMTALREEYENGSQSFVQQIDWLMEKGYKAVRRTKGDGDCFYRSVAFAYVDRIIHSADVPLAAASAASTIQSTLSMLDMAGFQKLVFEDFYDVLVSLIESTVQPDAEGRTVDDNVLLEQFQMPEVSNSIVVFLRLLTSAQIRTDPESYEAFLFHPELGEQLAPREFCESLVEAVGKEADHVQIMALSRALHLDIDIAYLDGRNADGKVDFVDFRNSGDKDAQPLILLYRPGHYDILLKTG</sequence>
<dbReference type="Gene3D" id="3.30.200.60">
    <property type="entry name" value="Peptidase C65 Otubain, subdomain 1"/>
    <property type="match status" value="1"/>
</dbReference>
<evidence type="ECO:0000256" key="4">
    <source>
        <dbReference type="ARBA" id="ARBA00022786"/>
    </source>
</evidence>
<dbReference type="Proteomes" id="UP001556367">
    <property type="component" value="Unassembled WGS sequence"/>
</dbReference>
<dbReference type="EMBL" id="JASNQZ010000010">
    <property type="protein sequence ID" value="KAL0952742.1"/>
    <property type="molecule type" value="Genomic_DNA"/>
</dbReference>
<keyword evidence="4" id="KW-0833">Ubl conjugation pathway</keyword>
<gene>
    <name evidence="9" type="ORF">HGRIS_006973</name>
</gene>
<evidence type="ECO:0000313" key="9">
    <source>
        <dbReference type="EMBL" id="KAL0952742.1"/>
    </source>
</evidence>
<name>A0ABR3JB83_9AGAR</name>
<dbReference type="PROSITE" id="PS50802">
    <property type="entry name" value="OTU"/>
    <property type="match status" value="1"/>
</dbReference>